<dbReference type="InterPro" id="IPR011990">
    <property type="entry name" value="TPR-like_helical_dom_sf"/>
</dbReference>
<accession>A0A0A0JFM9</accession>
<sequence length="571" mass="62890">MELDNGLVRAQVLPSLGGRVWSMVDLASGRELLHQNPRLRWANFGLTDAWFAGGIEWNLGSTGHTTMSNLPMHAARLDTPLGTVLRLWEWERTRDLVLQIDLWLRGARLMASTRVINPDPEPKPLYYWTNIAVPETPDTRVLVPATTAWRTDYGGRLERVSVPFPDGPADVSVPSASRYAADYFFDVGDHPGRVVTAVEPDGRGFGQTSTDALRGRKLFLWGSGPGGNRWQDWLGAPGNRYLEIQAGVCTTQLEHDELGANATISWTEAFGAIELDPGRTTAEYAVASSSARNAVLEQSPPERLEADHAYWLAQVADRAPEEVLHTGSGWGRVELALRGDAAPKGLTFLQVDDDSAPLRRLVENDDAAGLATFSPDLPTLPPVSERWVDRFTEISRSAPGWWVHYALGTARHVREDAEGARTAYEKSLEIHPTAWAMRGLALLTDDADTRAKLYAEATTLAPEDRRLATERLLDLARSGRHREVVEVIGSLIPAVREAGRTRMMLANALTDLGEHDAALEVLADIEVPDLAEGDRTLSDLWERLRPEVPVPAHLDFRMSGEVPEVIEGNGS</sequence>
<dbReference type="EMBL" id="AVPJ01000001">
    <property type="protein sequence ID" value="KGN34882.1"/>
    <property type="molecule type" value="Genomic_DNA"/>
</dbReference>
<keyword evidence="3" id="KW-1185">Reference proteome</keyword>
<protein>
    <recommendedName>
        <fullName evidence="1">DUF5107 domain-containing protein</fullName>
    </recommendedName>
</protein>
<dbReference type="STRING" id="1385520.N802_02280"/>
<organism evidence="2 3">
    <name type="scientific">Knoellia sinensis KCTC 19936</name>
    <dbReference type="NCBI Taxonomy" id="1385520"/>
    <lineage>
        <taxon>Bacteria</taxon>
        <taxon>Bacillati</taxon>
        <taxon>Actinomycetota</taxon>
        <taxon>Actinomycetes</taxon>
        <taxon>Micrococcales</taxon>
        <taxon>Intrasporangiaceae</taxon>
        <taxon>Knoellia</taxon>
    </lineage>
</organism>
<dbReference type="eggNOG" id="COG0457">
    <property type="taxonomic scope" value="Bacteria"/>
</dbReference>
<name>A0A0A0JFM9_9MICO</name>
<evidence type="ECO:0000313" key="2">
    <source>
        <dbReference type="EMBL" id="KGN34882.1"/>
    </source>
</evidence>
<dbReference type="Proteomes" id="UP000030002">
    <property type="component" value="Unassembled WGS sequence"/>
</dbReference>
<reference evidence="2 3" key="1">
    <citation type="submission" date="2013-08" db="EMBL/GenBank/DDBJ databases">
        <title>The genome sequence of Knoellia sinensis.</title>
        <authorList>
            <person name="Zhu W."/>
            <person name="Wang G."/>
        </authorList>
    </citation>
    <scope>NUCLEOTIDE SEQUENCE [LARGE SCALE GENOMIC DNA]</scope>
    <source>
        <strain evidence="2 3">KCTC 19936</strain>
    </source>
</reference>
<dbReference type="AlphaFoldDB" id="A0A0A0JFM9"/>
<dbReference type="InterPro" id="IPR033396">
    <property type="entry name" value="DUF5107"/>
</dbReference>
<dbReference type="Gene3D" id="1.25.40.10">
    <property type="entry name" value="Tetratricopeptide repeat domain"/>
    <property type="match status" value="1"/>
</dbReference>
<feature type="domain" description="DUF5107" evidence="1">
    <location>
        <begin position="2"/>
        <end position="257"/>
    </location>
</feature>
<evidence type="ECO:0000259" key="1">
    <source>
        <dbReference type="Pfam" id="PF17128"/>
    </source>
</evidence>
<dbReference type="Pfam" id="PF17128">
    <property type="entry name" value="DUF5107"/>
    <property type="match status" value="1"/>
</dbReference>
<evidence type="ECO:0000313" key="3">
    <source>
        <dbReference type="Proteomes" id="UP000030002"/>
    </source>
</evidence>
<gene>
    <name evidence="2" type="ORF">N802_02280</name>
</gene>
<proteinExistence type="predicted"/>
<dbReference type="SUPFAM" id="SSF48452">
    <property type="entry name" value="TPR-like"/>
    <property type="match status" value="1"/>
</dbReference>
<comment type="caution">
    <text evidence="2">The sequence shown here is derived from an EMBL/GenBank/DDBJ whole genome shotgun (WGS) entry which is preliminary data.</text>
</comment>